<evidence type="ECO:0000259" key="7">
    <source>
        <dbReference type="Pfam" id="PF00155"/>
    </source>
</evidence>
<dbReference type="CDD" id="cd00609">
    <property type="entry name" value="AAT_like"/>
    <property type="match status" value="1"/>
</dbReference>
<keyword evidence="5" id="KW-0663">Pyridoxal phosphate</keyword>
<dbReference type="PROSITE" id="PS00105">
    <property type="entry name" value="AA_TRANSFER_CLASS_1"/>
    <property type="match status" value="1"/>
</dbReference>
<gene>
    <name evidence="8" type="ORF">MM59RIKEN_16080</name>
</gene>
<dbReference type="InterPro" id="IPR015421">
    <property type="entry name" value="PyrdxlP-dep_Trfase_major"/>
</dbReference>
<evidence type="ECO:0000256" key="6">
    <source>
        <dbReference type="RuleBase" id="RU000481"/>
    </source>
</evidence>
<dbReference type="Proteomes" id="UP000679848">
    <property type="component" value="Chromosome"/>
</dbReference>
<dbReference type="SUPFAM" id="SSF53383">
    <property type="entry name" value="PLP-dependent transferases"/>
    <property type="match status" value="1"/>
</dbReference>
<evidence type="ECO:0000256" key="4">
    <source>
        <dbReference type="ARBA" id="ARBA00022679"/>
    </source>
</evidence>
<feature type="domain" description="Aminotransferase class I/classII large" evidence="7">
    <location>
        <begin position="31"/>
        <end position="382"/>
    </location>
</feature>
<dbReference type="GO" id="GO:0006520">
    <property type="term" value="P:amino acid metabolic process"/>
    <property type="evidence" value="ECO:0007669"/>
    <property type="project" value="InterPro"/>
</dbReference>
<dbReference type="GO" id="GO:0030170">
    <property type="term" value="F:pyridoxal phosphate binding"/>
    <property type="evidence" value="ECO:0007669"/>
    <property type="project" value="InterPro"/>
</dbReference>
<comment type="similarity">
    <text evidence="2 6">Belongs to the class-I pyridoxal-phosphate-dependent aminotransferase family.</text>
</comment>
<dbReference type="KEGG" id="pfaa:MM59RIKEN_16080"/>
<keyword evidence="9" id="KW-1185">Reference proteome</keyword>
<proteinExistence type="inferred from homology"/>
<dbReference type="EMBL" id="AP023420">
    <property type="protein sequence ID" value="BCK84289.1"/>
    <property type="molecule type" value="Genomic_DNA"/>
</dbReference>
<dbReference type="InterPro" id="IPR004839">
    <property type="entry name" value="Aminotransferase_I/II_large"/>
</dbReference>
<organism evidence="8 9">
    <name type="scientific">Pusillibacter faecalis</name>
    <dbReference type="NCBI Taxonomy" id="2714358"/>
    <lineage>
        <taxon>Bacteria</taxon>
        <taxon>Bacillati</taxon>
        <taxon>Bacillota</taxon>
        <taxon>Clostridia</taxon>
        <taxon>Eubacteriales</taxon>
        <taxon>Oscillospiraceae</taxon>
        <taxon>Pusillibacter</taxon>
    </lineage>
</organism>
<evidence type="ECO:0000256" key="5">
    <source>
        <dbReference type="ARBA" id="ARBA00022898"/>
    </source>
</evidence>
<dbReference type="Pfam" id="PF00155">
    <property type="entry name" value="Aminotran_1_2"/>
    <property type="match status" value="1"/>
</dbReference>
<keyword evidence="4 6" id="KW-0808">Transferase</keyword>
<name>A0A810Q7N6_9FIRM</name>
<keyword evidence="3 6" id="KW-0032">Aminotransferase</keyword>
<dbReference type="InterPro" id="IPR015424">
    <property type="entry name" value="PyrdxlP-dep_Trfase"/>
</dbReference>
<evidence type="ECO:0000313" key="9">
    <source>
        <dbReference type="Proteomes" id="UP000679848"/>
    </source>
</evidence>
<dbReference type="InterPro" id="IPR015422">
    <property type="entry name" value="PyrdxlP-dep_Trfase_small"/>
</dbReference>
<reference evidence="8" key="1">
    <citation type="submission" date="2020-09" db="EMBL/GenBank/DDBJ databases">
        <title>New species isolated from human feces.</title>
        <authorList>
            <person name="Kitahara M."/>
            <person name="Shigeno Y."/>
            <person name="Shime M."/>
            <person name="Matsumoto Y."/>
            <person name="Nakamura S."/>
            <person name="Motooka D."/>
            <person name="Fukuoka S."/>
            <person name="Nishikawa H."/>
            <person name="Benno Y."/>
        </authorList>
    </citation>
    <scope>NUCLEOTIDE SEQUENCE</scope>
    <source>
        <strain evidence="8">MM59</strain>
    </source>
</reference>
<dbReference type="InterPro" id="IPR004838">
    <property type="entry name" value="NHTrfase_class1_PyrdxlP-BS"/>
</dbReference>
<evidence type="ECO:0000256" key="1">
    <source>
        <dbReference type="ARBA" id="ARBA00001933"/>
    </source>
</evidence>
<dbReference type="PANTHER" id="PTHR46383:SF1">
    <property type="entry name" value="ASPARTATE AMINOTRANSFERASE"/>
    <property type="match status" value="1"/>
</dbReference>
<comment type="cofactor">
    <cofactor evidence="1 6">
        <name>pyridoxal 5'-phosphate</name>
        <dbReference type="ChEBI" id="CHEBI:597326"/>
    </cofactor>
</comment>
<evidence type="ECO:0000256" key="3">
    <source>
        <dbReference type="ARBA" id="ARBA00022576"/>
    </source>
</evidence>
<dbReference type="AlphaFoldDB" id="A0A810Q7N6"/>
<dbReference type="FunFam" id="3.40.640.10:FF:000033">
    <property type="entry name" value="Aspartate aminotransferase"/>
    <property type="match status" value="1"/>
</dbReference>
<accession>A0A810Q7N6</accession>
<evidence type="ECO:0000256" key="2">
    <source>
        <dbReference type="ARBA" id="ARBA00007441"/>
    </source>
</evidence>
<protein>
    <recommendedName>
        <fullName evidence="6">Aminotransferase</fullName>
        <ecNumber evidence="6">2.6.1.-</ecNumber>
    </recommendedName>
</protein>
<dbReference type="Gene3D" id="3.40.640.10">
    <property type="entry name" value="Type I PLP-dependent aspartate aminotransferase-like (Major domain)"/>
    <property type="match status" value="1"/>
</dbReference>
<dbReference type="RefSeq" id="WP_213543086.1">
    <property type="nucleotide sequence ID" value="NZ_AP023420.1"/>
</dbReference>
<sequence length="388" mass="42307">MKIHSPMDAVELSRIRAIGEKVQQLQKEGRDIVRLQIGEPDFTTPGHIIAAAKAAMDHGQTHYAPNRGLASLREEISRKLLRDNGITADPATEILVTSGCAEGLYLVFMGLVEPGDEVIILEPAYISYLQLARAAHARAVPVHAKEENGWLPDLDELRAAVTPKTKLLVLNTPGNPTGVVYPREVLQQIAALAQEQDFLVLSDEVYEKLIYGGAQHVSIASLDGMKERTITINGFSKAFAMTGWRMGYLAADARLILPMLKVHQYAVASSNIIAQSAAITALQAGESCVEEMRREYARRRQFLLDAFAQIPEISCVAPAGTFYIYPNISGTGLSGTEFADKFLMEAGVATVPGTAFDSFCNSHIRLSYASSMESLQTAVSRLKGMLKK</sequence>
<dbReference type="PANTHER" id="PTHR46383">
    <property type="entry name" value="ASPARTATE AMINOTRANSFERASE"/>
    <property type="match status" value="1"/>
</dbReference>
<dbReference type="GO" id="GO:0008483">
    <property type="term" value="F:transaminase activity"/>
    <property type="evidence" value="ECO:0007669"/>
    <property type="project" value="UniProtKB-KW"/>
</dbReference>
<dbReference type="EC" id="2.6.1.-" evidence="6"/>
<evidence type="ECO:0000313" key="8">
    <source>
        <dbReference type="EMBL" id="BCK84289.1"/>
    </source>
</evidence>
<dbReference type="Gene3D" id="3.90.1150.10">
    <property type="entry name" value="Aspartate Aminotransferase, domain 1"/>
    <property type="match status" value="1"/>
</dbReference>
<dbReference type="InterPro" id="IPR050596">
    <property type="entry name" value="AspAT/PAT-like"/>
</dbReference>